<protein>
    <submittedName>
        <fullName evidence="1">Uncharacterized protein</fullName>
    </submittedName>
</protein>
<sequence length="106" mass="11491">MLVCEDFTYSGENPANTSTRSLGYVSTSSPSCLLSTPLESSRDHNGLLLKDAYRQPTSKAHDPLDGAENDIAFALVTQHTLVFVSIGTILRDRAMLVVVDRPAPII</sequence>
<comment type="caution">
    <text evidence="1">The sequence shown here is derived from an EMBL/GenBank/DDBJ whole genome shotgun (WGS) entry which is preliminary data.</text>
</comment>
<keyword evidence="2" id="KW-1185">Reference proteome</keyword>
<dbReference type="AlphaFoldDB" id="A0AAD9HZ95"/>
<organism evidence="1 2">
    <name type="scientific">Phyllachora maydis</name>
    <dbReference type="NCBI Taxonomy" id="1825666"/>
    <lineage>
        <taxon>Eukaryota</taxon>
        <taxon>Fungi</taxon>
        <taxon>Dikarya</taxon>
        <taxon>Ascomycota</taxon>
        <taxon>Pezizomycotina</taxon>
        <taxon>Sordariomycetes</taxon>
        <taxon>Sordariomycetidae</taxon>
        <taxon>Phyllachorales</taxon>
        <taxon>Phyllachoraceae</taxon>
        <taxon>Phyllachora</taxon>
    </lineage>
</organism>
<dbReference type="Proteomes" id="UP001217918">
    <property type="component" value="Unassembled WGS sequence"/>
</dbReference>
<reference evidence="1" key="1">
    <citation type="journal article" date="2023" name="Mol. Plant Microbe Interact.">
        <title>Elucidating the Obligate Nature and Biological Capacity of an Invasive Fungal Corn Pathogen.</title>
        <authorList>
            <person name="MacCready J.S."/>
            <person name="Roggenkamp E.M."/>
            <person name="Gdanetz K."/>
            <person name="Chilvers M.I."/>
        </authorList>
    </citation>
    <scope>NUCLEOTIDE SEQUENCE</scope>
    <source>
        <strain evidence="1">PM02</strain>
    </source>
</reference>
<evidence type="ECO:0000313" key="2">
    <source>
        <dbReference type="Proteomes" id="UP001217918"/>
    </source>
</evidence>
<name>A0AAD9HZ95_9PEZI</name>
<dbReference type="EMBL" id="JAQQPM010000001">
    <property type="protein sequence ID" value="KAK2067705.1"/>
    <property type="molecule type" value="Genomic_DNA"/>
</dbReference>
<evidence type="ECO:0000313" key="1">
    <source>
        <dbReference type="EMBL" id="KAK2067705.1"/>
    </source>
</evidence>
<proteinExistence type="predicted"/>
<accession>A0AAD9HZ95</accession>
<gene>
    <name evidence="1" type="ORF">P8C59_001419</name>
</gene>